<protein>
    <recommendedName>
        <fullName evidence="2">J domain-containing protein</fullName>
    </recommendedName>
</protein>
<feature type="compositionally biased region" description="Polar residues" evidence="1">
    <location>
        <begin position="231"/>
        <end position="270"/>
    </location>
</feature>
<dbReference type="OrthoDB" id="66964at2759"/>
<dbReference type="Proteomes" id="UP000655225">
    <property type="component" value="Unassembled WGS sequence"/>
</dbReference>
<dbReference type="PRINTS" id="PR00625">
    <property type="entry name" value="JDOMAIN"/>
</dbReference>
<dbReference type="Gene3D" id="1.10.287.110">
    <property type="entry name" value="DnaJ domain"/>
    <property type="match status" value="1"/>
</dbReference>
<evidence type="ECO:0000259" key="2">
    <source>
        <dbReference type="PROSITE" id="PS50076"/>
    </source>
</evidence>
<dbReference type="Pfam" id="PF00226">
    <property type="entry name" value="DnaJ"/>
    <property type="match status" value="1"/>
</dbReference>
<evidence type="ECO:0000313" key="3">
    <source>
        <dbReference type="EMBL" id="KAF8378018.1"/>
    </source>
</evidence>
<dbReference type="EMBL" id="JABCRI010000023">
    <property type="protein sequence ID" value="KAF8378018.1"/>
    <property type="molecule type" value="Genomic_DNA"/>
</dbReference>
<feature type="region of interest" description="Disordered" evidence="1">
    <location>
        <begin position="137"/>
        <end position="189"/>
    </location>
</feature>
<dbReference type="AlphaFoldDB" id="A0A834YAT9"/>
<keyword evidence="4" id="KW-1185">Reference proteome</keyword>
<dbReference type="Pfam" id="PF11926">
    <property type="entry name" value="DUF3444"/>
    <property type="match status" value="1"/>
</dbReference>
<name>A0A834YAT9_TETSI</name>
<dbReference type="OMA" id="IFSHRVC"/>
<feature type="domain" description="J" evidence="2">
    <location>
        <begin position="66"/>
        <end position="130"/>
    </location>
</feature>
<evidence type="ECO:0000256" key="1">
    <source>
        <dbReference type="SAM" id="MobiDB-lite"/>
    </source>
</evidence>
<feature type="compositionally biased region" description="Low complexity" evidence="1">
    <location>
        <begin position="155"/>
        <end position="166"/>
    </location>
</feature>
<gene>
    <name evidence="3" type="ORF">HHK36_029351</name>
</gene>
<dbReference type="Pfam" id="PF23551">
    <property type="entry name" value="Zn_ribbon_20"/>
    <property type="match status" value="1"/>
</dbReference>
<comment type="caution">
    <text evidence="3">The sequence shown here is derived from an EMBL/GenBank/DDBJ whole genome shotgun (WGS) entry which is preliminary data.</text>
</comment>
<feature type="compositionally biased region" description="Basic and acidic residues" evidence="1">
    <location>
        <begin position="826"/>
        <end position="854"/>
    </location>
</feature>
<organism evidence="3 4">
    <name type="scientific">Tetracentron sinense</name>
    <name type="common">Spur-leaf</name>
    <dbReference type="NCBI Taxonomy" id="13715"/>
    <lineage>
        <taxon>Eukaryota</taxon>
        <taxon>Viridiplantae</taxon>
        <taxon>Streptophyta</taxon>
        <taxon>Embryophyta</taxon>
        <taxon>Tracheophyta</taxon>
        <taxon>Spermatophyta</taxon>
        <taxon>Magnoliopsida</taxon>
        <taxon>Trochodendrales</taxon>
        <taxon>Trochodendraceae</taxon>
        <taxon>Tetracentron</taxon>
    </lineage>
</organism>
<feature type="region of interest" description="Disordered" evidence="1">
    <location>
        <begin position="230"/>
        <end position="284"/>
    </location>
</feature>
<dbReference type="CDD" id="cd06257">
    <property type="entry name" value="DnaJ"/>
    <property type="match status" value="1"/>
</dbReference>
<feature type="region of interest" description="Disordered" evidence="1">
    <location>
        <begin position="780"/>
        <end position="854"/>
    </location>
</feature>
<dbReference type="PANTHER" id="PTHR44137">
    <property type="entry name" value="BNAC03G44070D PROTEIN"/>
    <property type="match status" value="1"/>
</dbReference>
<dbReference type="InterPro" id="IPR036869">
    <property type="entry name" value="J_dom_sf"/>
</dbReference>
<dbReference type="SUPFAM" id="SSF46565">
    <property type="entry name" value="Chaperone J-domain"/>
    <property type="match status" value="1"/>
</dbReference>
<accession>A0A834YAT9</accession>
<dbReference type="InterPro" id="IPR018253">
    <property type="entry name" value="DnaJ_domain_CS"/>
</dbReference>
<feature type="region of interest" description="Disordered" evidence="1">
    <location>
        <begin position="300"/>
        <end position="365"/>
    </location>
</feature>
<dbReference type="PROSITE" id="PS50076">
    <property type="entry name" value="DNAJ_2"/>
    <property type="match status" value="1"/>
</dbReference>
<evidence type="ECO:0000313" key="4">
    <source>
        <dbReference type="Proteomes" id="UP000655225"/>
    </source>
</evidence>
<dbReference type="PANTHER" id="PTHR44137:SF32">
    <property type="entry name" value="DNAJ HEAT SHOCK AMINO-TERMINAL DOMAIN PROTEIN"/>
    <property type="match status" value="1"/>
</dbReference>
<dbReference type="InterPro" id="IPR024593">
    <property type="entry name" value="DUF3444"/>
</dbReference>
<dbReference type="SMART" id="SM00271">
    <property type="entry name" value="DnaJ"/>
    <property type="match status" value="1"/>
</dbReference>
<dbReference type="InterPro" id="IPR056988">
    <property type="entry name" value="Zn_ribbon_pln"/>
</dbReference>
<dbReference type="InterPro" id="IPR001623">
    <property type="entry name" value="DnaJ_domain"/>
</dbReference>
<proteinExistence type="predicted"/>
<dbReference type="PROSITE" id="PS00636">
    <property type="entry name" value="DNAJ_1"/>
    <property type="match status" value="1"/>
</dbReference>
<feature type="compositionally biased region" description="Low complexity" evidence="1">
    <location>
        <begin position="325"/>
        <end position="339"/>
    </location>
</feature>
<reference evidence="3 4" key="1">
    <citation type="submission" date="2020-04" db="EMBL/GenBank/DDBJ databases">
        <title>Plant Genome Project.</title>
        <authorList>
            <person name="Zhang R.-G."/>
        </authorList>
    </citation>
    <scope>NUCLEOTIDE SEQUENCE [LARGE SCALE GENOMIC DNA]</scope>
    <source>
        <strain evidence="3">YNK0</strain>
        <tissue evidence="3">Leaf</tissue>
    </source>
</reference>
<feature type="compositionally biased region" description="Basic and acidic residues" evidence="1">
    <location>
        <begin position="790"/>
        <end position="817"/>
    </location>
</feature>
<sequence length="854" mass="94903">MECNKDEATRAIEIAERKFTARDIAGAKKFALKAQNLYPELEGLSQMLATLDVYISAENKISGEADWYGILGVDPLADDETVRKQYRKLALMLHPDKNKSIGADEAFKHISEAWSLLSDKAKRIAYDLKRNLKGLQQKVPPQSGVPSAPPGVNGFNNFTNSTTSNSRAQKSNIRVGPTHIPASSRQSKPHSFWTSCHRCKMQYEYLRVYLNHNLLCPNCHEPFLAVETAAPPSNGSNSSTPWSFSQQHQKSNHQAANRNTYNPGRNTTGATHVGPGGFTGLDSFNRTNFQQGSVSRMAGVGSATASASTREEALQRKSHVSKRMGSGSSAGFSNAGSSSILGGERPVKKRRDIDDGGGNNYGGDTANQMAMGSRGAGMGSISAFKQGSCDKERVNGISGIYKLNSTRELSQFEIRNMLMEKALMEIRKKLNEWSSAAADKAADNEKEKEKEKVAVNGDTRDRSKFGDPVDTKKEVYTKKSFTGTSGADLDTEVLERMSINVPDPDFHDFDKDRTERSFGDNQVWAAYDDDDGMPRYYAMINKVISFKPFKMRIGWLNSKTNSELGPLDWTGSGFSKTCGDFRIGRYEVNGSLNSFSHKVRWKKGTRGAVRIFPGKGDVWALYRNWSPDWNKLTPDEVIHKYDMVEVLDDYNEEQGVSITPLVKVAGFKTVFQRLVDPREVRRIPREAMFQFSHQVPSYFLTGQEAQNAPKGCWELDPAASPLELLQVITEAKEEEMVKNVEMAMQEVVVENAENVKEEEMLENSEKATEEEIVENAKKAQEGDMVGNAKATKEEEMLENSEKAMEEEIVENAKKAQEGDMVGNAKATKEEEMVKDAKEAKEEGKVEKVEGQAVS</sequence>